<evidence type="ECO:0000259" key="1">
    <source>
        <dbReference type="Pfam" id="PF00381"/>
    </source>
</evidence>
<name>A0A1F7X5S7_9BACT</name>
<proteinExistence type="predicted"/>
<dbReference type="Proteomes" id="UP000176939">
    <property type="component" value="Unassembled WGS sequence"/>
</dbReference>
<dbReference type="Gene3D" id="3.30.1340.10">
    <property type="entry name" value="HPr-like"/>
    <property type="match status" value="1"/>
</dbReference>
<evidence type="ECO:0000313" key="3">
    <source>
        <dbReference type="Proteomes" id="UP000176939"/>
    </source>
</evidence>
<gene>
    <name evidence="2" type="ORF">A2Z67_00985</name>
</gene>
<dbReference type="AlphaFoldDB" id="A0A1F7X5S7"/>
<organism evidence="2 3">
    <name type="scientific">Candidatus Woesebacteria bacterium RBG_13_36_22</name>
    <dbReference type="NCBI Taxonomy" id="1802478"/>
    <lineage>
        <taxon>Bacteria</taxon>
        <taxon>Candidatus Woeseibacteriota</taxon>
    </lineage>
</organism>
<dbReference type="EMBL" id="MGFQ01000011">
    <property type="protein sequence ID" value="OGM10440.1"/>
    <property type="molecule type" value="Genomic_DNA"/>
</dbReference>
<sequence length="424" mass="49749">MEIISEEEFLRLVQNAASDVLRLSLFLEDLKSNEKVFNKKLFYAILTVSRDLEDFLDAHGAKNNREWSYFRELVASARNFGFAAFLIEHIEKSHIPPEEQKIFDEYFDKTKNTKHYFNQTLLKIFELIRVEAQRLKISFPPRGLTEIYYYDIPSNKFLPQNLDEGEVKNKRENIIKICSKYLNISSQFHDLRCNKQYPSEILSQMIPEKINEEKIRRFELVMHNLESVYDTYVKDKALENEDSRFGRLRTYISSILHLFEIARVLAHFYERHEKINRILEKSITQNNILNCTINWALYYINLMMLSGRMLADELLKEYTAMDSIELPVPKDLGFHLRPSTLVAKVVNHYGSDVYMVVGQDKFDAKSVLSLTWAGGKIAREKIEKVTFVGDKRVLKDLKILASVNYGEDIMGKDRPLPKVLSYLR</sequence>
<comment type="caution">
    <text evidence="2">The sequence shown here is derived from an EMBL/GenBank/DDBJ whole genome shotgun (WGS) entry which is preliminary data.</text>
</comment>
<dbReference type="SUPFAM" id="SSF55594">
    <property type="entry name" value="HPr-like"/>
    <property type="match status" value="1"/>
</dbReference>
<evidence type="ECO:0000313" key="2">
    <source>
        <dbReference type="EMBL" id="OGM10440.1"/>
    </source>
</evidence>
<protein>
    <recommendedName>
        <fullName evidence="1">HPr domain-containing protein</fullName>
    </recommendedName>
</protein>
<dbReference type="InterPro" id="IPR000032">
    <property type="entry name" value="HPr-like"/>
</dbReference>
<reference evidence="2 3" key="1">
    <citation type="journal article" date="2016" name="Nat. Commun.">
        <title>Thousands of microbial genomes shed light on interconnected biogeochemical processes in an aquifer system.</title>
        <authorList>
            <person name="Anantharaman K."/>
            <person name="Brown C.T."/>
            <person name="Hug L.A."/>
            <person name="Sharon I."/>
            <person name="Castelle C.J."/>
            <person name="Probst A.J."/>
            <person name="Thomas B.C."/>
            <person name="Singh A."/>
            <person name="Wilkins M.J."/>
            <person name="Karaoz U."/>
            <person name="Brodie E.L."/>
            <person name="Williams K.H."/>
            <person name="Hubbard S.S."/>
            <person name="Banfield J.F."/>
        </authorList>
    </citation>
    <scope>NUCLEOTIDE SEQUENCE [LARGE SCALE GENOMIC DNA]</scope>
</reference>
<accession>A0A1F7X5S7</accession>
<dbReference type="InterPro" id="IPR035895">
    <property type="entry name" value="HPr-like_sf"/>
</dbReference>
<feature type="domain" description="HPr" evidence="1">
    <location>
        <begin position="325"/>
        <end position="371"/>
    </location>
</feature>
<dbReference type="Pfam" id="PF00381">
    <property type="entry name" value="PTS-HPr"/>
    <property type="match status" value="1"/>
</dbReference>